<comment type="similarity">
    <text evidence="1">Belongs to the cytochrome P450 family.</text>
</comment>
<dbReference type="EMBL" id="CP000699">
    <property type="protein sequence ID" value="ABQ69739.1"/>
    <property type="molecule type" value="Genomic_DNA"/>
</dbReference>
<evidence type="ECO:0000313" key="5">
    <source>
        <dbReference type="Proteomes" id="UP000001989"/>
    </source>
</evidence>
<dbReference type="Pfam" id="PF00111">
    <property type="entry name" value="Fer2"/>
    <property type="match status" value="1"/>
</dbReference>
<dbReference type="CDD" id="cd00207">
    <property type="entry name" value="fer2"/>
    <property type="match status" value="1"/>
</dbReference>
<dbReference type="CDD" id="cd06185">
    <property type="entry name" value="PDR_like"/>
    <property type="match status" value="1"/>
</dbReference>
<dbReference type="Gene3D" id="2.40.30.10">
    <property type="entry name" value="Translation factors"/>
    <property type="match status" value="1"/>
</dbReference>
<dbReference type="InterPro" id="IPR017927">
    <property type="entry name" value="FAD-bd_FR_type"/>
</dbReference>
<dbReference type="Gene3D" id="1.10.630.10">
    <property type="entry name" value="Cytochrome P450"/>
    <property type="match status" value="1"/>
</dbReference>
<dbReference type="GO" id="GO:0005506">
    <property type="term" value="F:iron ion binding"/>
    <property type="evidence" value="ECO:0007669"/>
    <property type="project" value="InterPro"/>
</dbReference>
<sequence>MQQSHESCKHREARGCPHRECTMPDAPHYDVDFYSDAFIADPLPHYAAMRALGPVVYLPQHDNFAIVRFRELREAMRDIAIFRSGDGVAGDAAGCTFLRGNTLASDPPVHDRMRTVMGAPLLPGALEAHRAWIEEEALALADRLCDRQVFDAMVDVARHLPLTIVTQLVGLPEDGRDHMLEWAAASFDILGIQNERGRQGIETIKEMRHWIKTGATTDRLKPDSWTARIAGLARDGSIPADMAPLLIRDYINPSLDTTISATGELLWQLARNPDQWDKLRADPGLIPRAVDEAVRLATPIRSFTRTTTASVVVADTPIPAGARVMMLFASANRDALHFADPDRFDVERRERDHVGFGHGIHMCVGMHLARLEMTALLKAFRTRIARFEAEAPSPAYNNTIRSYAAMPMRIIVADRVADDRPATEAPRDVAAEASTGQAGWIDATIVDHRLIAETVMLVEFEAATGLFPPFEAGAHIDVEIRPGLVRQYSLCGPRDDRRRYRIAVHREARSRGGSIAVHDWLALGQALRISAPRNSFPLAPPDGNDAPVILIAGGIGITPILAMADQLHADARPFTLIYRARSKASAAFADELAAAPYASNVRFAFDDAQEQPSDLPELGGCPNRKSVYCCGPAGLIDHVRARCRALGLTDAQLHVELFRAPQGSDDRPFTLHAARSGLTLTIPAGRSMLEVLEEAGVEVPSSCLSGICGTCLVDLSAGAADHRDQVQTEAEKSANGRVALCCSRALSPELVIDL</sequence>
<dbReference type="Gene3D" id="3.40.50.80">
    <property type="entry name" value="Nucleotide-binding domain of ferredoxin-NADP reductase (FNR) module"/>
    <property type="match status" value="1"/>
</dbReference>
<dbReference type="SUPFAM" id="SSF48264">
    <property type="entry name" value="Cytochrome P450"/>
    <property type="match status" value="1"/>
</dbReference>
<keyword evidence="5" id="KW-1185">Reference proteome</keyword>
<feature type="domain" description="FAD-binding FR-type" evidence="3">
    <location>
        <begin position="438"/>
        <end position="539"/>
    </location>
</feature>
<dbReference type="InterPro" id="IPR036010">
    <property type="entry name" value="2Fe-2S_ferredoxin-like_sf"/>
</dbReference>
<dbReference type="InterPro" id="IPR001041">
    <property type="entry name" value="2Fe-2S_ferredoxin-type"/>
</dbReference>
<dbReference type="PROSITE" id="PS51384">
    <property type="entry name" value="FAD_FR"/>
    <property type="match status" value="1"/>
</dbReference>
<dbReference type="InterPro" id="IPR012675">
    <property type="entry name" value="Beta-grasp_dom_sf"/>
</dbReference>
<dbReference type="InterPro" id="IPR017972">
    <property type="entry name" value="Cyt_P450_CS"/>
</dbReference>
<evidence type="ECO:0000259" key="2">
    <source>
        <dbReference type="PROSITE" id="PS51085"/>
    </source>
</evidence>
<dbReference type="InterPro" id="IPR006058">
    <property type="entry name" value="2Fe2S_fd_BS"/>
</dbReference>
<dbReference type="PROSITE" id="PS00197">
    <property type="entry name" value="2FE2S_FER_1"/>
    <property type="match status" value="1"/>
</dbReference>
<dbReference type="PANTHER" id="PTHR46696">
    <property type="entry name" value="P450, PUTATIVE (EUROFUNG)-RELATED"/>
    <property type="match status" value="1"/>
</dbReference>
<dbReference type="InterPro" id="IPR002397">
    <property type="entry name" value="Cyt_P450_B"/>
</dbReference>
<dbReference type="SUPFAM" id="SSF63380">
    <property type="entry name" value="Riboflavin synthase domain-like"/>
    <property type="match status" value="1"/>
</dbReference>
<reference evidence="4 5" key="1">
    <citation type="journal article" date="2010" name="J. Bacteriol.">
        <title>Genome sequence of the dioxin-mineralizing bacterium Sphingomonas wittichii RW1.</title>
        <authorList>
            <person name="Miller T.R."/>
            <person name="Delcher A.L."/>
            <person name="Salzberg S.L."/>
            <person name="Saunders E."/>
            <person name="Detter J.C."/>
            <person name="Halden R.U."/>
        </authorList>
    </citation>
    <scope>NUCLEOTIDE SEQUENCE [LARGE SCALE GENOMIC DNA]</scope>
    <source>
        <strain evidence="5">DSM 6014 / CCUG 31198 / JCM 15750 / NBRC 105917 / EY 4224 / RW1</strain>
    </source>
</reference>
<dbReference type="GO" id="GO:0051537">
    <property type="term" value="F:2 iron, 2 sulfur cluster binding"/>
    <property type="evidence" value="ECO:0007669"/>
    <property type="project" value="InterPro"/>
</dbReference>
<organism evidence="4 5">
    <name type="scientific">Rhizorhabdus wittichii (strain DSM 6014 / CCUG 31198 / JCM 15750 / NBRC 105917 / EY 4224 / RW1)</name>
    <name type="common">Sphingomonas wittichii</name>
    <dbReference type="NCBI Taxonomy" id="392499"/>
    <lineage>
        <taxon>Bacteria</taxon>
        <taxon>Pseudomonadati</taxon>
        <taxon>Pseudomonadota</taxon>
        <taxon>Alphaproteobacteria</taxon>
        <taxon>Sphingomonadales</taxon>
        <taxon>Sphingomonadaceae</taxon>
        <taxon>Rhizorhabdus</taxon>
    </lineage>
</organism>
<accession>A0A9J9LEZ2</accession>
<dbReference type="GO" id="GO:0020037">
    <property type="term" value="F:heme binding"/>
    <property type="evidence" value="ECO:0007669"/>
    <property type="project" value="InterPro"/>
</dbReference>
<dbReference type="SUPFAM" id="SSF52343">
    <property type="entry name" value="Ferredoxin reductase-like, C-terminal NADP-linked domain"/>
    <property type="match status" value="1"/>
</dbReference>
<dbReference type="SUPFAM" id="SSF54292">
    <property type="entry name" value="2Fe-2S ferredoxin-like"/>
    <property type="match status" value="1"/>
</dbReference>
<name>A0A9J9LEZ2_RHIWR</name>
<dbReference type="Pfam" id="PF00067">
    <property type="entry name" value="p450"/>
    <property type="match status" value="1"/>
</dbReference>
<dbReference type="InterPro" id="IPR017938">
    <property type="entry name" value="Riboflavin_synthase-like_b-brl"/>
</dbReference>
<evidence type="ECO:0000256" key="1">
    <source>
        <dbReference type="ARBA" id="ARBA00010617"/>
    </source>
</evidence>
<evidence type="ECO:0000259" key="3">
    <source>
        <dbReference type="PROSITE" id="PS51384"/>
    </source>
</evidence>
<dbReference type="InterPro" id="IPR001128">
    <property type="entry name" value="Cyt_P450"/>
</dbReference>
<protein>
    <submittedName>
        <fullName evidence="4">Ferredoxin</fullName>
    </submittedName>
</protein>
<gene>
    <name evidence="4" type="ordered locus">Swit_3393</name>
</gene>
<dbReference type="GO" id="GO:0016705">
    <property type="term" value="F:oxidoreductase activity, acting on paired donors, with incorporation or reduction of molecular oxygen"/>
    <property type="evidence" value="ECO:0007669"/>
    <property type="project" value="InterPro"/>
</dbReference>
<dbReference type="AlphaFoldDB" id="A0A9J9LEZ2"/>
<dbReference type="Proteomes" id="UP000001989">
    <property type="component" value="Chromosome"/>
</dbReference>
<dbReference type="KEGG" id="swi:Swit_3393"/>
<dbReference type="PROSITE" id="PS51085">
    <property type="entry name" value="2FE2S_FER_2"/>
    <property type="match status" value="1"/>
</dbReference>
<dbReference type="Gene3D" id="3.10.20.30">
    <property type="match status" value="1"/>
</dbReference>
<dbReference type="PROSITE" id="PS00086">
    <property type="entry name" value="CYTOCHROME_P450"/>
    <property type="match status" value="1"/>
</dbReference>
<dbReference type="PRINTS" id="PR00359">
    <property type="entry name" value="BP450"/>
</dbReference>
<evidence type="ECO:0000313" key="4">
    <source>
        <dbReference type="EMBL" id="ABQ69739.1"/>
    </source>
</evidence>
<feature type="domain" description="2Fe-2S ferredoxin-type" evidence="2">
    <location>
        <begin position="667"/>
        <end position="754"/>
    </location>
</feature>
<proteinExistence type="inferred from homology"/>
<dbReference type="CDD" id="cd11037">
    <property type="entry name" value="CYP199A2-like"/>
    <property type="match status" value="1"/>
</dbReference>
<dbReference type="InterPro" id="IPR036396">
    <property type="entry name" value="Cyt_P450_sf"/>
</dbReference>
<dbReference type="InterPro" id="IPR039261">
    <property type="entry name" value="FNR_nucleotide-bd"/>
</dbReference>
<dbReference type="PANTHER" id="PTHR46696:SF1">
    <property type="entry name" value="CYTOCHROME P450 YJIB-RELATED"/>
    <property type="match status" value="1"/>
</dbReference>
<dbReference type="GO" id="GO:0004497">
    <property type="term" value="F:monooxygenase activity"/>
    <property type="evidence" value="ECO:0007669"/>
    <property type="project" value="InterPro"/>
</dbReference>